<sequence>MTLVGATLILTPCGIRTGRIPILDIISPELPDRADELAAHLLFHGLLSRDDSAGSGNYQGAVTIEDPRNLFVTGIDAPAGLGQLVHAVQHGVVSLVVLEEDPDYIGSFGLNLLEVLDIAFGLENLDDLKLDPGGHDVDFLVTGRTRVADLCQHVRDGIRNAHRYLLPA</sequence>
<dbReference type="AlphaFoldDB" id="A0A652ZSB0"/>
<gene>
    <name evidence="1" type="ORF">TRIP_E110103</name>
</gene>
<protein>
    <submittedName>
        <fullName evidence="1">Uncharacterized protein</fullName>
    </submittedName>
</protein>
<proteinExistence type="predicted"/>
<accession>A0A652ZSB0</accession>
<reference evidence="1" key="1">
    <citation type="submission" date="2018-07" db="EMBL/GenBank/DDBJ databases">
        <authorList>
            <consortium name="Genoscope - CEA"/>
            <person name="William W."/>
        </authorList>
    </citation>
    <scope>NUCLEOTIDE SEQUENCE</scope>
    <source>
        <strain evidence="1">IK1</strain>
    </source>
</reference>
<name>A0A652ZSB0_9SPIR</name>
<organism evidence="1">
    <name type="scientific">uncultured Spirochaetota bacterium</name>
    <dbReference type="NCBI Taxonomy" id="460511"/>
    <lineage>
        <taxon>Bacteria</taxon>
        <taxon>Pseudomonadati</taxon>
        <taxon>Spirochaetota</taxon>
        <taxon>environmental samples</taxon>
    </lineage>
</organism>
<dbReference type="EMBL" id="UPXP01000003">
    <property type="protein sequence ID" value="VBB38636.1"/>
    <property type="molecule type" value="Genomic_DNA"/>
</dbReference>
<evidence type="ECO:0000313" key="1">
    <source>
        <dbReference type="EMBL" id="VBB38636.1"/>
    </source>
</evidence>